<dbReference type="SUPFAM" id="SSF53474">
    <property type="entry name" value="alpha/beta-Hydrolases"/>
    <property type="match status" value="1"/>
</dbReference>
<accession>A0ABX0V4K6</accession>
<comment type="caution">
    <text evidence="2">The sequence shown here is derived from an EMBL/GenBank/DDBJ whole genome shotgun (WGS) entry which is preliminary data.</text>
</comment>
<evidence type="ECO:0000259" key="1">
    <source>
        <dbReference type="Pfam" id="PF00561"/>
    </source>
</evidence>
<dbReference type="Gene3D" id="3.40.50.1820">
    <property type="entry name" value="alpha/beta hydrolase"/>
    <property type="match status" value="1"/>
</dbReference>
<dbReference type="Pfam" id="PF00561">
    <property type="entry name" value="Abhydrolase_1"/>
    <property type="match status" value="1"/>
</dbReference>
<protein>
    <submittedName>
        <fullName evidence="2">Pimeloyl-ACP methyl ester carboxylesterase</fullName>
    </submittedName>
</protein>
<dbReference type="PANTHER" id="PTHR43798:SF33">
    <property type="entry name" value="HYDROLASE, PUTATIVE (AFU_ORTHOLOGUE AFUA_2G14860)-RELATED"/>
    <property type="match status" value="1"/>
</dbReference>
<reference evidence="2 3" key="1">
    <citation type="submission" date="2020-03" db="EMBL/GenBank/DDBJ databases">
        <title>Genomic Encyclopedia of Type Strains, Phase IV (KMG-IV): sequencing the most valuable type-strain genomes for metagenomic binning, comparative biology and taxonomic classification.</title>
        <authorList>
            <person name="Goeker M."/>
        </authorList>
    </citation>
    <scope>NUCLEOTIDE SEQUENCE [LARGE SCALE GENOMIC DNA]</scope>
    <source>
        <strain evidence="2 3">DSM 103870</strain>
    </source>
</reference>
<dbReference type="Proteomes" id="UP001429580">
    <property type="component" value="Unassembled WGS sequence"/>
</dbReference>
<gene>
    <name evidence="2" type="ORF">FHS82_004020</name>
</gene>
<dbReference type="PRINTS" id="PR00111">
    <property type="entry name" value="ABHYDROLASE"/>
</dbReference>
<organism evidence="2 3">
    <name type="scientific">Pseudochelatococcus lubricantis</name>
    <dbReference type="NCBI Taxonomy" id="1538102"/>
    <lineage>
        <taxon>Bacteria</taxon>
        <taxon>Pseudomonadati</taxon>
        <taxon>Pseudomonadota</taxon>
        <taxon>Alphaproteobacteria</taxon>
        <taxon>Hyphomicrobiales</taxon>
        <taxon>Chelatococcaceae</taxon>
        <taxon>Pseudochelatococcus</taxon>
    </lineage>
</organism>
<dbReference type="RefSeq" id="WP_166956243.1">
    <property type="nucleotide sequence ID" value="NZ_JAASQI010000014.1"/>
</dbReference>
<evidence type="ECO:0000313" key="3">
    <source>
        <dbReference type="Proteomes" id="UP001429580"/>
    </source>
</evidence>
<evidence type="ECO:0000313" key="2">
    <source>
        <dbReference type="EMBL" id="NIJ60153.1"/>
    </source>
</evidence>
<dbReference type="InterPro" id="IPR050266">
    <property type="entry name" value="AB_hydrolase_sf"/>
</dbReference>
<dbReference type="PANTHER" id="PTHR43798">
    <property type="entry name" value="MONOACYLGLYCEROL LIPASE"/>
    <property type="match status" value="1"/>
</dbReference>
<dbReference type="InterPro" id="IPR000073">
    <property type="entry name" value="AB_hydrolase_1"/>
</dbReference>
<sequence>MDQITFTAARKFADIPSGRIAYVEQGAGPAAIFIHGVIVNGWLWRKQLEELSDLRRCIAIDLMGHGWTEIASGQDVTFDGQAQMLVEFLDALGIDKADFVANDSGTGVAQVFAAKHPDRVRTLVLTNGDVHDNWPPKDFSGFLDMVAAGGLPETLQRMLDDKDFYRGPDAMAGAYEHPEHVSDETIETYIRPHVASPERTDKLARFILGFDNAQTVRVEDLLKQVKAPTLAAWGTDDIFFPVDAAHWLQKTLSGPVTIEEFPDGRMFFPEERAEALNAKIRTHWITYSQ</sequence>
<name>A0ABX0V4K6_9HYPH</name>
<dbReference type="EMBL" id="JAASQI010000014">
    <property type="protein sequence ID" value="NIJ60153.1"/>
    <property type="molecule type" value="Genomic_DNA"/>
</dbReference>
<feature type="domain" description="AB hydrolase-1" evidence="1">
    <location>
        <begin position="32"/>
        <end position="254"/>
    </location>
</feature>
<proteinExistence type="predicted"/>
<dbReference type="InterPro" id="IPR029058">
    <property type="entry name" value="AB_hydrolase_fold"/>
</dbReference>
<keyword evidence="3" id="KW-1185">Reference proteome</keyword>